<reference evidence="2 3" key="1">
    <citation type="submission" date="2006-02" db="EMBL/GenBank/DDBJ databases">
        <authorList>
            <person name="Amann R."/>
            <person name="Ferriera S."/>
            <person name="Johnson J."/>
            <person name="Kravitz S."/>
            <person name="Halpern A."/>
            <person name="Remington K."/>
            <person name="Beeson K."/>
            <person name="Tran B."/>
            <person name="Rogers Y.-H."/>
            <person name="Friedman R."/>
            <person name="Venter J.C."/>
        </authorList>
    </citation>
    <scope>NUCLEOTIDE SEQUENCE [LARGE SCALE GENOMIC DNA]</scope>
    <source>
        <strain evidence="2 3">DSM 3645</strain>
    </source>
</reference>
<comment type="caution">
    <text evidence="2">The sequence shown here is derived from an EMBL/GenBank/DDBJ whole genome shotgun (WGS) entry which is preliminary data.</text>
</comment>
<evidence type="ECO:0000256" key="1">
    <source>
        <dbReference type="SAM" id="MobiDB-lite"/>
    </source>
</evidence>
<dbReference type="HOGENOM" id="CLU_2354186_0_0_0"/>
<organism evidence="2 3">
    <name type="scientific">Blastopirellula marina DSM 3645</name>
    <dbReference type="NCBI Taxonomy" id="314230"/>
    <lineage>
        <taxon>Bacteria</taxon>
        <taxon>Pseudomonadati</taxon>
        <taxon>Planctomycetota</taxon>
        <taxon>Planctomycetia</taxon>
        <taxon>Pirellulales</taxon>
        <taxon>Pirellulaceae</taxon>
        <taxon>Blastopirellula</taxon>
    </lineage>
</organism>
<evidence type="ECO:0000313" key="3">
    <source>
        <dbReference type="Proteomes" id="UP000004358"/>
    </source>
</evidence>
<gene>
    <name evidence="2" type="ORF">DSM3645_21467</name>
</gene>
<dbReference type="AlphaFoldDB" id="A3ZR87"/>
<sequence>MDRRKLAVALEMRAAGPIFGGAVRKLVRSQPPDTKKQSSPVQSNLSDGKTKQSGPVQPFRRKNKAVRSSPTFPTEKQSGPVQSNLSDGKAKRSGPR</sequence>
<feature type="region of interest" description="Disordered" evidence="1">
    <location>
        <begin position="26"/>
        <end position="96"/>
    </location>
</feature>
<accession>A3ZR87</accession>
<proteinExistence type="predicted"/>
<dbReference type="Proteomes" id="UP000004358">
    <property type="component" value="Unassembled WGS sequence"/>
</dbReference>
<dbReference type="EMBL" id="AANZ01000006">
    <property type="protein sequence ID" value="EAQ81183.1"/>
    <property type="molecule type" value="Genomic_DNA"/>
</dbReference>
<name>A3ZR87_9BACT</name>
<evidence type="ECO:0000313" key="2">
    <source>
        <dbReference type="EMBL" id="EAQ81183.1"/>
    </source>
</evidence>
<feature type="compositionally biased region" description="Polar residues" evidence="1">
    <location>
        <begin position="37"/>
        <end position="55"/>
    </location>
</feature>
<protein>
    <submittedName>
        <fullName evidence="2">Uncharacterized protein</fullName>
    </submittedName>
</protein>
<dbReference type="STRING" id="314230.DSM3645_21467"/>
<feature type="compositionally biased region" description="Polar residues" evidence="1">
    <location>
        <begin position="66"/>
        <end position="86"/>
    </location>
</feature>